<dbReference type="OrthoDB" id="8939548at2759"/>
<feature type="compositionally biased region" description="Basic and acidic residues" evidence="2">
    <location>
        <begin position="339"/>
        <end position="348"/>
    </location>
</feature>
<name>A0A913Z256_PATMI</name>
<organism evidence="4 5">
    <name type="scientific">Patiria miniata</name>
    <name type="common">Bat star</name>
    <name type="synonym">Asterina miniata</name>
    <dbReference type="NCBI Taxonomy" id="46514"/>
    <lineage>
        <taxon>Eukaryota</taxon>
        <taxon>Metazoa</taxon>
        <taxon>Echinodermata</taxon>
        <taxon>Eleutherozoa</taxon>
        <taxon>Asterozoa</taxon>
        <taxon>Asteroidea</taxon>
        <taxon>Valvatacea</taxon>
        <taxon>Valvatida</taxon>
        <taxon>Asterinidae</taxon>
        <taxon>Patiria</taxon>
    </lineage>
</organism>
<evidence type="ECO:0000256" key="1">
    <source>
        <dbReference type="ARBA" id="ARBA00022737"/>
    </source>
</evidence>
<evidence type="ECO:0000313" key="5">
    <source>
        <dbReference type="Proteomes" id="UP000887568"/>
    </source>
</evidence>
<accession>A0A913Z256</accession>
<dbReference type="RefSeq" id="XP_038045908.1">
    <property type="nucleotide sequence ID" value="XM_038189980.1"/>
</dbReference>
<protein>
    <recommendedName>
        <fullName evidence="3">Thrombospondin-like N-terminal domain-containing protein</fullName>
    </recommendedName>
</protein>
<keyword evidence="1" id="KW-0677">Repeat</keyword>
<reference evidence="4" key="1">
    <citation type="submission" date="2022-11" db="UniProtKB">
        <authorList>
            <consortium name="EnsemblMetazoa"/>
        </authorList>
    </citation>
    <scope>IDENTIFICATION</scope>
</reference>
<dbReference type="InterPro" id="IPR013320">
    <property type="entry name" value="ConA-like_dom_sf"/>
</dbReference>
<proteinExistence type="predicted"/>
<keyword evidence="5" id="KW-1185">Reference proteome</keyword>
<evidence type="ECO:0000256" key="2">
    <source>
        <dbReference type="SAM" id="MobiDB-lite"/>
    </source>
</evidence>
<dbReference type="EnsemblMetazoa" id="XM_038189980.1">
    <property type="protein sequence ID" value="XP_038045908.1"/>
    <property type="gene ID" value="LOC119720340"/>
</dbReference>
<evidence type="ECO:0000313" key="4">
    <source>
        <dbReference type="EnsemblMetazoa" id="XP_038045908.1"/>
    </source>
</evidence>
<sequence>MGRTFVRYPHRMGGFIRVLIGFYLTLLSVNLASSQEVFALPPGTVDVLDKLDVAGTSRGVTSGVQGMCRDRPTTGGAAPQEDQAFSVGPEASLSREVGDMFSGENFPEDFSILLTVRIAPPERSKMFLFSLYEANADAKIVFDIGSPSVLQYADERNQPGKKGWPRFRLSIADDRWHRIALSVNGQNANLITDCNVTETASLTRSVPANVKTDGIFIFGRDMRNSFQGTHFEGQIQQFLIVPDPYAAFDYCRDYMPSCNEPMPVYKRALEPEISTNQPDTNGEQEGPTPAVYYSESESVSSDSYSYPDPVDPGSSFASIPDRGTGPITDPGTGTAVRGPRGEKGEAGETRIGQLDLRDQGEIRDLGVILENVDPADQKETRDHLDRMVAMDRTVSAAHQERVP</sequence>
<dbReference type="Gene3D" id="2.60.120.200">
    <property type="match status" value="1"/>
</dbReference>
<feature type="region of interest" description="Disordered" evidence="2">
    <location>
        <begin position="274"/>
        <end position="349"/>
    </location>
</feature>
<dbReference type="SMART" id="SM00210">
    <property type="entry name" value="TSPN"/>
    <property type="match status" value="1"/>
</dbReference>
<dbReference type="Proteomes" id="UP000887568">
    <property type="component" value="Unplaced"/>
</dbReference>
<dbReference type="OMA" id="YHNDDAR"/>
<dbReference type="SUPFAM" id="SSF49899">
    <property type="entry name" value="Concanavalin A-like lectins/glucanases"/>
    <property type="match status" value="1"/>
</dbReference>
<feature type="domain" description="Thrombospondin-like N-terminal" evidence="3">
    <location>
        <begin position="44"/>
        <end position="244"/>
    </location>
</feature>
<dbReference type="GeneID" id="119720340"/>
<feature type="compositionally biased region" description="Polar residues" evidence="2">
    <location>
        <begin position="274"/>
        <end position="283"/>
    </location>
</feature>
<dbReference type="AlphaFoldDB" id="A0A913Z256"/>
<evidence type="ECO:0000259" key="3">
    <source>
        <dbReference type="SMART" id="SM00210"/>
    </source>
</evidence>
<feature type="compositionally biased region" description="Low complexity" evidence="2">
    <location>
        <begin position="291"/>
        <end position="334"/>
    </location>
</feature>
<dbReference type="InterPro" id="IPR048287">
    <property type="entry name" value="TSPN-like_N"/>
</dbReference>